<evidence type="ECO:0000313" key="3">
    <source>
        <dbReference type="EMBL" id="RFU28247.1"/>
    </source>
</evidence>
<feature type="non-terminal residue" evidence="3">
    <location>
        <position position="1149"/>
    </location>
</feature>
<feature type="compositionally biased region" description="Polar residues" evidence="1">
    <location>
        <begin position="1127"/>
        <end position="1149"/>
    </location>
</feature>
<feature type="compositionally biased region" description="Low complexity" evidence="1">
    <location>
        <begin position="1058"/>
        <end position="1074"/>
    </location>
</feature>
<dbReference type="SUPFAM" id="SSF52768">
    <property type="entry name" value="Arginase/deacetylase"/>
    <property type="match status" value="1"/>
</dbReference>
<feature type="compositionally biased region" description="Low complexity" evidence="1">
    <location>
        <begin position="57"/>
        <end position="66"/>
    </location>
</feature>
<feature type="region of interest" description="Disordered" evidence="1">
    <location>
        <begin position="976"/>
        <end position="1149"/>
    </location>
</feature>
<keyword evidence="4" id="KW-1185">Reference proteome</keyword>
<feature type="compositionally biased region" description="Polar residues" evidence="1">
    <location>
        <begin position="848"/>
        <end position="866"/>
    </location>
</feature>
<comment type="caution">
    <text evidence="3">The sequence shown here is derived from an EMBL/GenBank/DDBJ whole genome shotgun (WGS) entry which is preliminary data.</text>
</comment>
<feature type="compositionally biased region" description="Polar residues" evidence="1">
    <location>
        <begin position="1015"/>
        <end position="1032"/>
    </location>
</feature>
<name>A0A3E2H4M5_SCYLI</name>
<feature type="non-terminal residue" evidence="3">
    <location>
        <position position="1"/>
    </location>
</feature>
<dbReference type="PANTHER" id="PTHR47558">
    <property type="entry name" value="HISTONE DEACETYLASE HOS3"/>
    <property type="match status" value="1"/>
</dbReference>
<feature type="compositionally biased region" description="Polar residues" evidence="1">
    <location>
        <begin position="75"/>
        <end position="136"/>
    </location>
</feature>
<dbReference type="EMBL" id="NCSJ02000170">
    <property type="protein sequence ID" value="RFU28247.1"/>
    <property type="molecule type" value="Genomic_DNA"/>
</dbReference>
<dbReference type="GO" id="GO:0010468">
    <property type="term" value="P:regulation of gene expression"/>
    <property type="evidence" value="ECO:0007669"/>
    <property type="project" value="UniProtKB-ARBA"/>
</dbReference>
<dbReference type="InterPro" id="IPR023801">
    <property type="entry name" value="His_deacetylse_dom"/>
</dbReference>
<feature type="compositionally biased region" description="Polar residues" evidence="1">
    <location>
        <begin position="26"/>
        <end position="52"/>
    </location>
</feature>
<dbReference type="PRINTS" id="PR01270">
    <property type="entry name" value="HDASUPER"/>
</dbReference>
<gene>
    <name evidence="3" type="ORF">B7463_g8090</name>
</gene>
<evidence type="ECO:0000259" key="2">
    <source>
        <dbReference type="Pfam" id="PF00850"/>
    </source>
</evidence>
<dbReference type="InterPro" id="IPR037138">
    <property type="entry name" value="His_deacetylse_dom_sf"/>
</dbReference>
<feature type="compositionally biased region" description="Polar residues" evidence="1">
    <location>
        <begin position="1096"/>
        <end position="1107"/>
    </location>
</feature>
<feature type="region of interest" description="Disordered" evidence="1">
    <location>
        <begin position="1"/>
        <end position="144"/>
    </location>
</feature>
<sequence>MAYSASPDKFRHSTSNSRPIPHNGLPRSTNSEYTDVSDSLQHLSLSVGSGTPNPFDPRSSSRSPSRTFNHHGLTASPNSNPSLHRTPSIASLDGRSSTPTLHKRASMNSLHGVSGHTPTRTPSRRLSSAQSLNGASFITGPKSPLNDVAEAPHLTAAGIARDHFKRDLHQHNMDEEGRPADTIVVLQDACYGHRYSRPKTSRASLNTIVERPERLIASIVGVSVAYVRLGERYTGGQYPIHPRRDPSMVPNIPFRIRKTTRSLPLSSPAVTNVHGVKWMEELKIMCDNAESKLAMNGKELTRPTMNRGPDTEAPAKFHEGDLYLCSESLNAMEGALGAICEGVDTVFNGSASGKGPHRAFVAIRPPGHHCSASFPSGFCWLNNVHIGIAHATLTHGLTHAAIIDFDLHHGDGSQAIAWEHNRRALGLPKNAAPWKKTSIGYFSLHDINSYPCEMGDEEKVKNASLCIENAHGQNMWNVHLQPWKDEAEFWTLYETKYAVLLEKTRNYLRSQTERLKAAQNGPRPKAAIFISAGFDASEWESSGMQRHKVNVPTEFYARLTRDIVKLAAEDGTSVEGRVISVLEGGYSDRALCSGVLSHLSGLAARDQIPVKVEEAQQQQQQQYGGLGYEMGQKIGSVNGISDPVPEYGSPLYPYDPAWWSIPRLDQLDAVINPIPVIPDYKRTTKESSRGPTFFSPTQSSIAKVLTPRLRRSTSNLSGQTNSPRSRPVSPPPPEVDWTVAAHELSKLLIPTDRQTLSCTPEDLSAEATRVRRDRQSMLNPSSMAQVAEATRADGTRKSMRERKPTKPIYDAAETARLSRRRTVIGTPLVSVNKTIMHSTRQPGRRLSLASTAGSVSSELPSSRGNGQSRESSIHQSSIPSRSGTSLSIRPGSSLSSRSQSIPAAKKARASRQTTTQATKIATVRRKSPLSETKVLPVDREGTNPTQLASNENPDIDSLTSGMRKIKISLTTKSQREAQAAAQAAAEAEEMKNPDPEMPVTLISEPHNTAPIITSRPPTSHQADRPTTASSGEGNEHGFPPYPSTPQPSGSNHLQPWQVALPSSSPVSVISSTGPSAPPSSHSERGPDIFIPYQPNGPAQHQTVQQEQLRWLPPNTATPSPMKRSNLPIFTTTSTIPFAANPNNRRPGSA</sequence>
<evidence type="ECO:0000256" key="1">
    <source>
        <dbReference type="SAM" id="MobiDB-lite"/>
    </source>
</evidence>
<dbReference type="Proteomes" id="UP000258309">
    <property type="component" value="Unassembled WGS sequence"/>
</dbReference>
<dbReference type="GO" id="GO:0004407">
    <property type="term" value="F:histone deacetylase activity"/>
    <property type="evidence" value="ECO:0007669"/>
    <property type="project" value="TreeGrafter"/>
</dbReference>
<dbReference type="Pfam" id="PF00850">
    <property type="entry name" value="Hist_deacetyl"/>
    <property type="match status" value="1"/>
</dbReference>
<evidence type="ECO:0000313" key="4">
    <source>
        <dbReference type="Proteomes" id="UP000258309"/>
    </source>
</evidence>
<feature type="compositionally biased region" description="Basic and acidic residues" evidence="1">
    <location>
        <begin position="790"/>
        <end position="804"/>
    </location>
</feature>
<dbReference type="OrthoDB" id="5232919at2759"/>
<feature type="domain" description="Histone deacetylase" evidence="2">
    <location>
        <begin position="264"/>
        <end position="601"/>
    </location>
</feature>
<dbReference type="CDD" id="cd09998">
    <property type="entry name" value="HDAC_Hos3"/>
    <property type="match status" value="1"/>
</dbReference>
<feature type="region of interest" description="Disordered" evidence="1">
    <location>
        <begin position="834"/>
        <end position="958"/>
    </location>
</feature>
<dbReference type="PANTHER" id="PTHR47558:SF1">
    <property type="entry name" value="HISTONE DEACETYLASE HOS3"/>
    <property type="match status" value="1"/>
</dbReference>
<dbReference type="Gene3D" id="3.40.800.20">
    <property type="entry name" value="Histone deacetylase domain"/>
    <property type="match status" value="1"/>
</dbReference>
<dbReference type="AlphaFoldDB" id="A0A3E2H4M5"/>
<dbReference type="InterPro" id="IPR000286">
    <property type="entry name" value="HDACs"/>
</dbReference>
<feature type="compositionally biased region" description="Polar residues" evidence="1">
    <location>
        <begin position="712"/>
        <end position="721"/>
    </location>
</feature>
<dbReference type="InterPro" id="IPR053244">
    <property type="entry name" value="HDAC_HD_type_1"/>
</dbReference>
<dbReference type="GO" id="GO:0005634">
    <property type="term" value="C:nucleus"/>
    <property type="evidence" value="ECO:0007669"/>
    <property type="project" value="TreeGrafter"/>
</dbReference>
<dbReference type="FunFam" id="3.40.800.20:FF:000011">
    <property type="entry name" value="Histone deacetylase HOS3"/>
    <property type="match status" value="1"/>
</dbReference>
<protein>
    <recommendedName>
        <fullName evidence="2">Histone deacetylase domain-containing protein</fullName>
    </recommendedName>
</protein>
<dbReference type="STRING" id="5539.A0A3E2H4M5"/>
<organism evidence="3 4">
    <name type="scientific">Scytalidium lignicola</name>
    <name type="common">Hyphomycete</name>
    <dbReference type="NCBI Taxonomy" id="5539"/>
    <lineage>
        <taxon>Eukaryota</taxon>
        <taxon>Fungi</taxon>
        <taxon>Dikarya</taxon>
        <taxon>Ascomycota</taxon>
        <taxon>Pezizomycotina</taxon>
        <taxon>Leotiomycetes</taxon>
        <taxon>Leotiomycetes incertae sedis</taxon>
        <taxon>Scytalidium</taxon>
    </lineage>
</organism>
<feature type="region of interest" description="Disordered" evidence="1">
    <location>
        <begin position="704"/>
        <end position="735"/>
    </location>
</feature>
<feature type="compositionally biased region" description="Low complexity" evidence="1">
    <location>
        <begin position="976"/>
        <end position="985"/>
    </location>
</feature>
<feature type="compositionally biased region" description="Low complexity" evidence="1">
    <location>
        <begin position="867"/>
        <end position="902"/>
    </location>
</feature>
<feature type="region of interest" description="Disordered" evidence="1">
    <location>
        <begin position="776"/>
        <end position="811"/>
    </location>
</feature>
<reference evidence="3 4" key="1">
    <citation type="submission" date="2018-05" db="EMBL/GenBank/DDBJ databases">
        <title>Draft genome sequence of Scytalidium lignicola DSM 105466, a ubiquitous saprotrophic fungus.</title>
        <authorList>
            <person name="Buettner E."/>
            <person name="Gebauer A.M."/>
            <person name="Hofrichter M."/>
            <person name="Liers C."/>
            <person name="Kellner H."/>
        </authorList>
    </citation>
    <scope>NUCLEOTIDE SEQUENCE [LARGE SCALE GENOMIC DNA]</scope>
    <source>
        <strain evidence="3 4">DSM 105466</strain>
    </source>
</reference>
<dbReference type="InterPro" id="IPR023696">
    <property type="entry name" value="Ureohydrolase_dom_sf"/>
</dbReference>
<dbReference type="OMA" id="MTHGLTH"/>
<proteinExistence type="predicted"/>
<accession>A0A3E2H4M5</accession>
<feature type="compositionally biased region" description="Polar residues" evidence="1">
    <location>
        <begin position="942"/>
        <end position="958"/>
    </location>
</feature>